<dbReference type="PRINTS" id="PR00778">
    <property type="entry name" value="HTHARSR"/>
</dbReference>
<dbReference type="InterPro" id="IPR051081">
    <property type="entry name" value="HTH_MetalResp_TranReg"/>
</dbReference>
<dbReference type="OrthoDB" id="9798835at2"/>
<accession>A0A5C1QKN0</accession>
<organism evidence="5 6">
    <name type="scientific">Oceanispirochaeta crateris</name>
    <dbReference type="NCBI Taxonomy" id="2518645"/>
    <lineage>
        <taxon>Bacteria</taxon>
        <taxon>Pseudomonadati</taxon>
        <taxon>Spirochaetota</taxon>
        <taxon>Spirochaetia</taxon>
        <taxon>Spirochaetales</taxon>
        <taxon>Spirochaetaceae</taxon>
        <taxon>Oceanispirochaeta</taxon>
    </lineage>
</organism>
<dbReference type="PROSITE" id="PS50987">
    <property type="entry name" value="HTH_ARSR_2"/>
    <property type="match status" value="1"/>
</dbReference>
<dbReference type="InterPro" id="IPR011991">
    <property type="entry name" value="ArsR-like_HTH"/>
</dbReference>
<name>A0A5C1QKN0_9SPIO</name>
<dbReference type="InterPro" id="IPR036390">
    <property type="entry name" value="WH_DNA-bd_sf"/>
</dbReference>
<dbReference type="PANTHER" id="PTHR33154">
    <property type="entry name" value="TRANSCRIPTIONAL REGULATOR, ARSR FAMILY"/>
    <property type="match status" value="1"/>
</dbReference>
<keyword evidence="3" id="KW-0804">Transcription</keyword>
<gene>
    <name evidence="5" type="ORF">EXM22_03455</name>
</gene>
<keyword evidence="2" id="KW-0238">DNA-binding</keyword>
<dbReference type="InterPro" id="IPR001845">
    <property type="entry name" value="HTH_ArsR_DNA-bd_dom"/>
</dbReference>
<sequence length="105" mass="11756">MLNEEDKIRINRRAHMFKALAHPMRIFFLEKLKERSWCVCELAAEAGIQKSAASKHLSQLKDAGLVDDIKTGTQVEYTLTAPCVLELASCAEGTVLNNRKKQLGL</sequence>
<dbReference type="Proteomes" id="UP000324209">
    <property type="component" value="Chromosome"/>
</dbReference>
<evidence type="ECO:0000313" key="6">
    <source>
        <dbReference type="Proteomes" id="UP000324209"/>
    </source>
</evidence>
<proteinExistence type="predicted"/>
<protein>
    <submittedName>
        <fullName evidence="5">ArsR family transcriptional regulator</fullName>
    </submittedName>
</protein>
<dbReference type="GO" id="GO:0003677">
    <property type="term" value="F:DNA binding"/>
    <property type="evidence" value="ECO:0007669"/>
    <property type="project" value="UniProtKB-KW"/>
</dbReference>
<dbReference type="NCBIfam" id="NF033788">
    <property type="entry name" value="HTH_metalloreg"/>
    <property type="match status" value="1"/>
</dbReference>
<evidence type="ECO:0000313" key="5">
    <source>
        <dbReference type="EMBL" id="QEN07086.1"/>
    </source>
</evidence>
<dbReference type="Gene3D" id="1.10.10.10">
    <property type="entry name" value="Winged helix-like DNA-binding domain superfamily/Winged helix DNA-binding domain"/>
    <property type="match status" value="1"/>
</dbReference>
<dbReference type="EMBL" id="CP036150">
    <property type="protein sequence ID" value="QEN07086.1"/>
    <property type="molecule type" value="Genomic_DNA"/>
</dbReference>
<evidence type="ECO:0000259" key="4">
    <source>
        <dbReference type="PROSITE" id="PS50987"/>
    </source>
</evidence>
<dbReference type="KEGG" id="ock:EXM22_03455"/>
<dbReference type="Pfam" id="PF01022">
    <property type="entry name" value="HTH_5"/>
    <property type="match status" value="1"/>
</dbReference>
<keyword evidence="6" id="KW-1185">Reference proteome</keyword>
<keyword evidence="1" id="KW-0805">Transcription regulation</keyword>
<dbReference type="AlphaFoldDB" id="A0A5C1QKN0"/>
<evidence type="ECO:0000256" key="3">
    <source>
        <dbReference type="ARBA" id="ARBA00023163"/>
    </source>
</evidence>
<dbReference type="PANTHER" id="PTHR33154:SF18">
    <property type="entry name" value="ARSENICAL RESISTANCE OPERON REPRESSOR"/>
    <property type="match status" value="1"/>
</dbReference>
<reference evidence="5 6" key="1">
    <citation type="submission" date="2019-02" db="EMBL/GenBank/DDBJ databases">
        <title>Complete Genome Sequence and Methylome Analysis of free living Spirochaetas.</title>
        <authorList>
            <person name="Fomenkov A."/>
            <person name="Dubinina G."/>
            <person name="Leshcheva N."/>
            <person name="Mikheeva N."/>
            <person name="Grabovich M."/>
            <person name="Vincze T."/>
            <person name="Roberts R.J."/>
        </authorList>
    </citation>
    <scope>NUCLEOTIDE SEQUENCE [LARGE SCALE GENOMIC DNA]</scope>
    <source>
        <strain evidence="5 6">K2</strain>
    </source>
</reference>
<evidence type="ECO:0000256" key="2">
    <source>
        <dbReference type="ARBA" id="ARBA00023125"/>
    </source>
</evidence>
<dbReference type="InterPro" id="IPR036388">
    <property type="entry name" value="WH-like_DNA-bd_sf"/>
</dbReference>
<evidence type="ECO:0000256" key="1">
    <source>
        <dbReference type="ARBA" id="ARBA00023015"/>
    </source>
</evidence>
<dbReference type="CDD" id="cd00090">
    <property type="entry name" value="HTH_ARSR"/>
    <property type="match status" value="1"/>
</dbReference>
<dbReference type="SMART" id="SM00418">
    <property type="entry name" value="HTH_ARSR"/>
    <property type="match status" value="1"/>
</dbReference>
<dbReference type="SUPFAM" id="SSF46785">
    <property type="entry name" value="Winged helix' DNA-binding domain"/>
    <property type="match status" value="1"/>
</dbReference>
<dbReference type="GO" id="GO:0003700">
    <property type="term" value="F:DNA-binding transcription factor activity"/>
    <property type="evidence" value="ECO:0007669"/>
    <property type="project" value="InterPro"/>
</dbReference>
<dbReference type="RefSeq" id="WP_149485168.1">
    <property type="nucleotide sequence ID" value="NZ_CP036150.1"/>
</dbReference>
<feature type="domain" description="HTH arsR-type" evidence="4">
    <location>
        <begin position="5"/>
        <end position="99"/>
    </location>
</feature>